<gene>
    <name evidence="1" type="ORF">D2A34_08700</name>
</gene>
<accession>A0A399IWY1</accession>
<dbReference type="Proteomes" id="UP000265930">
    <property type="component" value="Unassembled WGS sequence"/>
</dbReference>
<organism evidence="1 2">
    <name type="scientific">Clostridium chromiireducens</name>
    <dbReference type="NCBI Taxonomy" id="225345"/>
    <lineage>
        <taxon>Bacteria</taxon>
        <taxon>Bacillati</taxon>
        <taxon>Bacillota</taxon>
        <taxon>Clostridia</taxon>
        <taxon>Eubacteriales</taxon>
        <taxon>Clostridiaceae</taxon>
        <taxon>Clostridium</taxon>
    </lineage>
</organism>
<name>A0A399IWY1_9CLOT</name>
<protein>
    <submittedName>
        <fullName evidence="1">DUF3800 domain-containing protein</fullName>
    </submittedName>
</protein>
<proteinExistence type="predicted"/>
<evidence type="ECO:0000313" key="1">
    <source>
        <dbReference type="EMBL" id="RII35276.1"/>
    </source>
</evidence>
<evidence type="ECO:0000313" key="2">
    <source>
        <dbReference type="Proteomes" id="UP000265930"/>
    </source>
</evidence>
<dbReference type="EMBL" id="QXDJ01000002">
    <property type="protein sequence ID" value="RII35276.1"/>
    <property type="molecule type" value="Genomic_DNA"/>
</dbReference>
<comment type="caution">
    <text evidence="1">The sequence shown here is derived from an EMBL/GenBank/DDBJ whole genome shotgun (WGS) entry which is preliminary data.</text>
</comment>
<dbReference type="AlphaFoldDB" id="A0A399IWY1"/>
<dbReference type="RefSeq" id="WP_119366359.1">
    <property type="nucleotide sequence ID" value="NZ_QXDJ01000002.1"/>
</dbReference>
<reference evidence="1 2" key="1">
    <citation type="submission" date="2018-08" db="EMBL/GenBank/DDBJ databases">
        <title>Genome of Clostridium chromiireducens C1, DSM12136.</title>
        <authorList>
            <person name="Xing M."/>
            <person name="Wei Y."/>
            <person name="Ang E.L."/>
            <person name="Zhao H."/>
            <person name="Zhang Y."/>
        </authorList>
    </citation>
    <scope>NUCLEOTIDE SEQUENCE [LARGE SCALE GENOMIC DNA]</scope>
    <source>
        <strain evidence="1 2">C1</strain>
    </source>
</reference>
<sequence>MGKKYLMFVDERGFLSKNINDNITMIGVIFEYDYCVNSKNKECELKSKLKEYKKGILSEINCKLFLDDIVFDKNVYKNIDIIEKKRFVNHLPALLKNLKFTIISSSAKHDSNKTNDSYSLVTRRLLKKFYSFVIRKNGESGGVIMEARNERSSCIMQQNFFNVYYERNTNLSIPSNIKDKINTFIVCEKNNKTYGTGIELNNMLNNIICRVSNGIREIDRKLISYNEYGYKDKIFDSIKHKLYKEVEIGIPSNHLQSIQYNNIETFNKEVEILKEQLALKDTSIIEKDKEISSLINEIQLLSKQLGEVLINKRGENIISRIFSEIDVKINRTN</sequence>